<accession>A0A381YHB1</accession>
<name>A0A381YHB1_9ZZZZ</name>
<organism evidence="1">
    <name type="scientific">marine metagenome</name>
    <dbReference type="NCBI Taxonomy" id="408172"/>
    <lineage>
        <taxon>unclassified sequences</taxon>
        <taxon>metagenomes</taxon>
        <taxon>ecological metagenomes</taxon>
    </lineage>
</organism>
<dbReference type="EMBL" id="UINC01018150">
    <property type="protein sequence ID" value="SVA75961.1"/>
    <property type="molecule type" value="Genomic_DNA"/>
</dbReference>
<protein>
    <submittedName>
        <fullName evidence="1">Uncharacterized protein</fullName>
    </submittedName>
</protein>
<evidence type="ECO:0000313" key="1">
    <source>
        <dbReference type="EMBL" id="SVA75961.1"/>
    </source>
</evidence>
<sequence>MKVGDKIKIDFAGKKKDALVFKFFPSSVYLKVDFENDKGKIVKRKLSQIENKKSTSNKEKKK</sequence>
<proteinExistence type="predicted"/>
<gene>
    <name evidence="1" type="ORF">METZ01_LOCUS128815</name>
</gene>
<dbReference type="AlphaFoldDB" id="A0A381YHB1"/>
<reference evidence="1" key="1">
    <citation type="submission" date="2018-05" db="EMBL/GenBank/DDBJ databases">
        <authorList>
            <person name="Lanie J.A."/>
            <person name="Ng W.-L."/>
            <person name="Kazmierczak K.M."/>
            <person name="Andrzejewski T.M."/>
            <person name="Davidsen T.M."/>
            <person name="Wayne K.J."/>
            <person name="Tettelin H."/>
            <person name="Glass J.I."/>
            <person name="Rusch D."/>
            <person name="Podicherti R."/>
            <person name="Tsui H.-C.T."/>
            <person name="Winkler M.E."/>
        </authorList>
    </citation>
    <scope>NUCLEOTIDE SEQUENCE</scope>
</reference>